<dbReference type="EMBL" id="QFXE01000021">
    <property type="protein sequence ID" value="RDH82082.1"/>
    <property type="molecule type" value="Genomic_DNA"/>
</dbReference>
<reference evidence="3 4" key="1">
    <citation type="journal article" date="2018" name="ISME J.">
        <title>Endosymbiont genomes yield clues of tubeworm success.</title>
        <authorList>
            <person name="Li Y."/>
            <person name="Liles M.R."/>
            <person name="Halanych K.M."/>
        </authorList>
    </citation>
    <scope>NUCLEOTIDE SEQUENCE [LARGE SCALE GENOMIC DNA]</scope>
    <source>
        <strain evidence="3">A1462</strain>
    </source>
</reference>
<sequence length="85" mass="9587">MKTQFSSTLKGLTFVALAAVMTASSAAPMMDDDMSMKKDGMMKMTDDNTMQKDMKMSDGMDEKMEHSMEPMKKMNDGKMKESMHK</sequence>
<comment type="caution">
    <text evidence="3">The sequence shown here is derived from an EMBL/GenBank/DDBJ whole genome shotgun (WGS) entry which is preliminary data.</text>
</comment>
<accession>A0A370DB10</accession>
<evidence type="ECO:0000313" key="3">
    <source>
        <dbReference type="EMBL" id="RDH82082.1"/>
    </source>
</evidence>
<feature type="compositionally biased region" description="Basic and acidic residues" evidence="1">
    <location>
        <begin position="34"/>
        <end position="85"/>
    </location>
</feature>
<feature type="signal peptide" evidence="2">
    <location>
        <begin position="1"/>
        <end position="26"/>
    </location>
</feature>
<feature type="chain" id="PRO_5016876768" description="Pentapeptide MXKDX repeat protein" evidence="2">
    <location>
        <begin position="27"/>
        <end position="85"/>
    </location>
</feature>
<dbReference type="Proteomes" id="UP000254771">
    <property type="component" value="Unassembled WGS sequence"/>
</dbReference>
<keyword evidence="4" id="KW-1185">Reference proteome</keyword>
<evidence type="ECO:0000256" key="1">
    <source>
        <dbReference type="SAM" id="MobiDB-lite"/>
    </source>
</evidence>
<evidence type="ECO:0008006" key="5">
    <source>
        <dbReference type="Google" id="ProtNLM"/>
    </source>
</evidence>
<gene>
    <name evidence="3" type="ORF">DIZ78_16800</name>
</gene>
<evidence type="ECO:0000256" key="2">
    <source>
        <dbReference type="SAM" id="SignalP"/>
    </source>
</evidence>
<protein>
    <recommendedName>
        <fullName evidence="5">Pentapeptide MXKDX repeat protein</fullName>
    </recommendedName>
</protein>
<evidence type="ECO:0000313" key="4">
    <source>
        <dbReference type="Proteomes" id="UP000254771"/>
    </source>
</evidence>
<keyword evidence="2" id="KW-0732">Signal</keyword>
<dbReference type="AlphaFoldDB" id="A0A370DB10"/>
<name>A0A370DB10_9GAMM</name>
<organism evidence="3 4">
    <name type="scientific">endosymbiont of Escarpia spicata</name>
    <dbReference type="NCBI Taxonomy" id="2200908"/>
    <lineage>
        <taxon>Bacteria</taxon>
        <taxon>Pseudomonadati</taxon>
        <taxon>Pseudomonadota</taxon>
        <taxon>Gammaproteobacteria</taxon>
        <taxon>sulfur-oxidizing symbionts</taxon>
    </lineage>
</organism>
<feature type="region of interest" description="Disordered" evidence="1">
    <location>
        <begin position="30"/>
        <end position="85"/>
    </location>
</feature>
<proteinExistence type="predicted"/>